<evidence type="ECO:0000256" key="1">
    <source>
        <dbReference type="PROSITE-ProRule" id="PRU00266"/>
    </source>
</evidence>
<evidence type="ECO:0000313" key="3">
    <source>
        <dbReference type="EMBL" id="RDB26045.1"/>
    </source>
</evidence>
<dbReference type="GO" id="GO:0003723">
    <property type="term" value="F:RNA binding"/>
    <property type="evidence" value="ECO:0007669"/>
    <property type="project" value="UniProtKB-UniRule"/>
</dbReference>
<dbReference type="SUPFAM" id="SSF54768">
    <property type="entry name" value="dsRNA-binding domain-like"/>
    <property type="match status" value="1"/>
</dbReference>
<evidence type="ECO:0000313" key="4">
    <source>
        <dbReference type="Proteomes" id="UP000076154"/>
    </source>
</evidence>
<gene>
    <name evidence="3" type="ORF">Hypma_006135</name>
</gene>
<reference evidence="3" key="1">
    <citation type="submission" date="2018-04" db="EMBL/GenBank/DDBJ databases">
        <title>Whole genome sequencing of Hypsizygus marmoreus.</title>
        <authorList>
            <person name="Choi I.-G."/>
            <person name="Min B."/>
            <person name="Kim J.-G."/>
            <person name="Kim S."/>
            <person name="Oh Y.-L."/>
            <person name="Kong W.-S."/>
            <person name="Park H."/>
            <person name="Jeong J."/>
            <person name="Song E.-S."/>
        </authorList>
    </citation>
    <scope>NUCLEOTIDE SEQUENCE [LARGE SCALE GENOMIC DNA]</scope>
    <source>
        <strain evidence="3">51987-8</strain>
    </source>
</reference>
<proteinExistence type="predicted"/>
<protein>
    <recommendedName>
        <fullName evidence="2">DRBM domain-containing protein</fullName>
    </recommendedName>
</protein>
<dbReference type="InParanoid" id="A0A369K0D4"/>
<sequence>MRHYRTDLNNIVQKYRLRMKYEEHCDGPQHEPTWTVCVYIGEIPYGRHSARSQGGAREGAAKLAVEALEEAGYYI</sequence>
<dbReference type="AlphaFoldDB" id="A0A369K0D4"/>
<organism evidence="3 4">
    <name type="scientific">Hypsizygus marmoreus</name>
    <name type="common">White beech mushroom</name>
    <name type="synonym">Agaricus marmoreus</name>
    <dbReference type="NCBI Taxonomy" id="39966"/>
    <lineage>
        <taxon>Eukaryota</taxon>
        <taxon>Fungi</taxon>
        <taxon>Dikarya</taxon>
        <taxon>Basidiomycota</taxon>
        <taxon>Agaricomycotina</taxon>
        <taxon>Agaricomycetes</taxon>
        <taxon>Agaricomycetidae</taxon>
        <taxon>Agaricales</taxon>
        <taxon>Tricholomatineae</taxon>
        <taxon>Lyophyllaceae</taxon>
        <taxon>Hypsizygus</taxon>
    </lineage>
</organism>
<dbReference type="Gene3D" id="3.30.160.20">
    <property type="match status" value="1"/>
</dbReference>
<accession>A0A369K0D4</accession>
<keyword evidence="1" id="KW-0694">RNA-binding</keyword>
<feature type="domain" description="DRBM" evidence="2">
    <location>
        <begin position="3"/>
        <end position="70"/>
    </location>
</feature>
<dbReference type="InterPro" id="IPR014720">
    <property type="entry name" value="dsRBD_dom"/>
</dbReference>
<dbReference type="EMBL" id="LUEZ02000040">
    <property type="protein sequence ID" value="RDB26045.1"/>
    <property type="molecule type" value="Genomic_DNA"/>
</dbReference>
<comment type="caution">
    <text evidence="3">The sequence shown here is derived from an EMBL/GenBank/DDBJ whole genome shotgun (WGS) entry which is preliminary data.</text>
</comment>
<dbReference type="Proteomes" id="UP000076154">
    <property type="component" value="Unassembled WGS sequence"/>
</dbReference>
<evidence type="ECO:0000259" key="2">
    <source>
        <dbReference type="PROSITE" id="PS50137"/>
    </source>
</evidence>
<dbReference type="PROSITE" id="PS50137">
    <property type="entry name" value="DS_RBD"/>
    <property type="match status" value="1"/>
</dbReference>
<dbReference type="OrthoDB" id="3246846at2759"/>
<keyword evidence="4" id="KW-1185">Reference proteome</keyword>
<dbReference type="Pfam" id="PF00035">
    <property type="entry name" value="dsrm"/>
    <property type="match status" value="1"/>
</dbReference>
<dbReference type="SMART" id="SM00358">
    <property type="entry name" value="DSRM"/>
    <property type="match status" value="1"/>
</dbReference>
<name>A0A369K0D4_HYPMA</name>